<comment type="caution">
    <text evidence="2">The sequence shown here is derived from an EMBL/GenBank/DDBJ whole genome shotgun (WGS) entry which is preliminary data.</text>
</comment>
<reference evidence="3" key="1">
    <citation type="journal article" date="2023" name="Commun. Biol.">
        <title>Genome analysis of Parmales, the sister group of diatoms, reveals the evolutionary specialization of diatoms from phago-mixotrophs to photoautotrophs.</title>
        <authorList>
            <person name="Ban H."/>
            <person name="Sato S."/>
            <person name="Yoshikawa S."/>
            <person name="Yamada K."/>
            <person name="Nakamura Y."/>
            <person name="Ichinomiya M."/>
            <person name="Sato N."/>
            <person name="Blanc-Mathieu R."/>
            <person name="Endo H."/>
            <person name="Kuwata A."/>
            <person name="Ogata H."/>
        </authorList>
    </citation>
    <scope>NUCLEOTIDE SEQUENCE [LARGE SCALE GENOMIC DNA]</scope>
</reference>
<dbReference type="AlphaFoldDB" id="A0A9W7EL53"/>
<dbReference type="Proteomes" id="UP001162640">
    <property type="component" value="Unassembled WGS sequence"/>
</dbReference>
<evidence type="ECO:0000313" key="2">
    <source>
        <dbReference type="EMBL" id="GMH82592.1"/>
    </source>
</evidence>
<organism evidence="2 3">
    <name type="scientific">Triparma laevis f. inornata</name>
    <dbReference type="NCBI Taxonomy" id="1714386"/>
    <lineage>
        <taxon>Eukaryota</taxon>
        <taxon>Sar</taxon>
        <taxon>Stramenopiles</taxon>
        <taxon>Ochrophyta</taxon>
        <taxon>Bolidophyceae</taxon>
        <taxon>Parmales</taxon>
        <taxon>Triparmaceae</taxon>
        <taxon>Triparma</taxon>
    </lineage>
</organism>
<evidence type="ECO:0000313" key="3">
    <source>
        <dbReference type="Proteomes" id="UP001162640"/>
    </source>
</evidence>
<name>A0A9W7EL53_9STRA</name>
<gene>
    <name evidence="2" type="ORF">TL16_g09309</name>
</gene>
<feature type="compositionally biased region" description="Low complexity" evidence="1">
    <location>
        <begin position="158"/>
        <end position="167"/>
    </location>
</feature>
<feature type="region of interest" description="Disordered" evidence="1">
    <location>
        <begin position="158"/>
        <end position="181"/>
    </location>
</feature>
<accession>A0A9W7EL53</accession>
<dbReference type="EMBL" id="BLQM01000316">
    <property type="protein sequence ID" value="GMH82592.1"/>
    <property type="molecule type" value="Genomic_DNA"/>
</dbReference>
<sequence length="440" mass="47567">MSSDQSDSARHRFVRQLRPPPPQKTATLAWASAPASTILTNLTPPPADDSHPWLNLLTQTMTGLHPTTILDCNLILPLLLPNPPTLPDTTWPLANPTPYAPPTETNATTLTPYTSTDSAWLYYKPLMGNASVTKKFEARGNALEVDNILKTDGGVRKVSSKVGSVPKNSQAAVRPNPNKINPAKQITNLRKQTVSNPNSNSTNSSQTITTSNLSVGLLQRGKKRKGMKMMDTSEVQQKLTGTAESNFQQGRGFGVSSPPPKKIRLPPGPSVDPSSAAAVPVANVATGKGYNDSVKSPITSSLLPDPPIELTRGVLSAEQLQKKAAPIDEFGMRLAALQNANNVAVPPVQQEVTVPPPQEMMTSECKTILERSNILASPDRSKIVSFFATSKTESGSKERYKLHEERRTTDTGAVEKVVEYLEVENGGGFRKLRKVKVVKD</sequence>
<feature type="region of interest" description="Disordered" evidence="1">
    <location>
        <begin position="1"/>
        <end position="25"/>
    </location>
</feature>
<protein>
    <submittedName>
        <fullName evidence="2">Uncharacterized protein</fullName>
    </submittedName>
</protein>
<evidence type="ECO:0000256" key="1">
    <source>
        <dbReference type="SAM" id="MobiDB-lite"/>
    </source>
</evidence>
<proteinExistence type="predicted"/>